<feature type="domain" description="DOT1" evidence="8">
    <location>
        <begin position="1"/>
        <end position="246"/>
    </location>
</feature>
<dbReference type="InterPro" id="IPR030445">
    <property type="entry name" value="H3-K79_meTrfase"/>
</dbReference>
<comment type="function">
    <text evidence="6">Histone methyltransferase that specifically trimethylates histone H3 to form H3K79me3. This methylation is required for telomere silencing and for the pachytene checkpoint during the meiotic cell cycle by allowing the recruitment of RAD9 to double strand breaks. Nucleosomes are preferred as substrate compared to free histone.</text>
</comment>
<dbReference type="GO" id="GO:0032259">
    <property type="term" value="P:methylation"/>
    <property type="evidence" value="ECO:0007669"/>
    <property type="project" value="UniProtKB-KW"/>
</dbReference>
<dbReference type="eggNOG" id="ENOG502S97D">
    <property type="taxonomic scope" value="Eukaryota"/>
</dbReference>
<evidence type="ECO:0000256" key="1">
    <source>
        <dbReference type="ARBA" id="ARBA00012190"/>
    </source>
</evidence>
<dbReference type="KEGG" id="sre:PTSG_06739"/>
<dbReference type="PROSITE" id="PS51569">
    <property type="entry name" value="DOT1"/>
    <property type="match status" value="1"/>
</dbReference>
<dbReference type="OMA" id="HSQHATR"/>
<evidence type="ECO:0000313" key="10">
    <source>
        <dbReference type="Proteomes" id="UP000007799"/>
    </source>
</evidence>
<accession>F2UEN3</accession>
<evidence type="ECO:0000256" key="6">
    <source>
        <dbReference type="RuleBase" id="RU271113"/>
    </source>
</evidence>
<dbReference type="PANTHER" id="PTHR21451">
    <property type="entry name" value="HISTONE H3 METHYLTRANSFERASE"/>
    <property type="match status" value="1"/>
</dbReference>
<proteinExistence type="inferred from homology"/>
<dbReference type="OrthoDB" id="443402at2759"/>
<keyword evidence="6" id="KW-0808">Transferase</keyword>
<organism evidence="10">
    <name type="scientific">Salpingoeca rosetta (strain ATCC 50818 / BSB-021)</name>
    <dbReference type="NCBI Taxonomy" id="946362"/>
    <lineage>
        <taxon>Eukaryota</taxon>
        <taxon>Choanoflagellata</taxon>
        <taxon>Craspedida</taxon>
        <taxon>Salpingoecidae</taxon>
        <taxon>Salpingoeca</taxon>
    </lineage>
</organism>
<feature type="compositionally biased region" description="Basic and acidic residues" evidence="7">
    <location>
        <begin position="226"/>
        <end position="251"/>
    </location>
</feature>
<evidence type="ECO:0000256" key="2">
    <source>
        <dbReference type="ARBA" id="ARBA00020987"/>
    </source>
</evidence>
<evidence type="ECO:0000256" key="5">
    <source>
        <dbReference type="ARBA" id="ARBA00047770"/>
    </source>
</evidence>
<keyword evidence="6" id="KW-0489">Methyltransferase</keyword>
<feature type="compositionally biased region" description="Basic residues" evidence="7">
    <location>
        <begin position="289"/>
        <end position="306"/>
    </location>
</feature>
<sequence length="320" mass="34811">MVVGGGGSLHVLEAVYERVDGYAVAREERTRLRKAGQFEKTEALQYGEIDFAGFLNVLEAAEPREGDKFVDIGSGTGKAVLLAAGQYQLGSAVGVEIVKPLHELATEAKERFYSQCPDAPTPSNKCSVVLGDSFALTNLWLDADILYCPCTCFTEEMMAALTAQMKHLRPGTRVISTSRPLEVPCLSLTTTLRAKYKRGTLQFYIYTRNAQAAAAAATTTDTEAATDVHKTGAKHDGDGHNSSKMKQDKRAKSANNKGNGTGVKQPTNQPHSQHATRQQQQQPGEGKGGKRAGKKHKNKKGKRGKRQQQEQGSEKRSKMM</sequence>
<dbReference type="GO" id="GO:0005634">
    <property type="term" value="C:nucleus"/>
    <property type="evidence" value="ECO:0007669"/>
    <property type="project" value="UniProtKB-SubCell"/>
</dbReference>
<name>F2UEN3_SALR5</name>
<dbReference type="EMBL" id="GL832971">
    <property type="protein sequence ID" value="EGD75083.1"/>
    <property type="molecule type" value="Genomic_DNA"/>
</dbReference>
<dbReference type="SUPFAM" id="SSF53335">
    <property type="entry name" value="S-adenosyl-L-methionine-dependent methyltransferases"/>
    <property type="match status" value="1"/>
</dbReference>
<keyword evidence="6" id="KW-0949">S-adenosyl-L-methionine</keyword>
<dbReference type="GO" id="GO:0140956">
    <property type="term" value="F:histone H3K79 trimethyltransferase activity"/>
    <property type="evidence" value="ECO:0007669"/>
    <property type="project" value="UniProtKB-EC"/>
</dbReference>
<dbReference type="InterPro" id="IPR029063">
    <property type="entry name" value="SAM-dependent_MTases_sf"/>
</dbReference>
<dbReference type="GO" id="GO:0051726">
    <property type="term" value="P:regulation of cell cycle"/>
    <property type="evidence" value="ECO:0007669"/>
    <property type="project" value="InterPro"/>
</dbReference>
<dbReference type="PANTHER" id="PTHR21451:SF19">
    <property type="entry name" value="ACTIVATED IN BLOCKED UNFOLDED PROTEIN RESPONSE"/>
    <property type="match status" value="1"/>
</dbReference>
<evidence type="ECO:0000256" key="4">
    <source>
        <dbReference type="ARBA" id="ARBA00029821"/>
    </source>
</evidence>
<dbReference type="Proteomes" id="UP000007799">
    <property type="component" value="Unassembled WGS sequence"/>
</dbReference>
<evidence type="ECO:0000256" key="7">
    <source>
        <dbReference type="SAM" id="MobiDB-lite"/>
    </source>
</evidence>
<feature type="region of interest" description="Disordered" evidence="7">
    <location>
        <begin position="220"/>
        <end position="320"/>
    </location>
</feature>
<comment type="subcellular location">
    <subcellularLocation>
        <location evidence="6">Nucleus</location>
    </subcellularLocation>
</comment>
<dbReference type="Gene3D" id="3.40.50.150">
    <property type="entry name" value="Vaccinia Virus protein VP39"/>
    <property type="match status" value="1"/>
</dbReference>
<feature type="compositionally biased region" description="Polar residues" evidence="7">
    <location>
        <begin position="253"/>
        <end position="277"/>
    </location>
</feature>
<dbReference type="InterPro" id="IPR025789">
    <property type="entry name" value="DOT1_dom"/>
</dbReference>
<evidence type="ECO:0000313" key="9">
    <source>
        <dbReference type="EMBL" id="EGD75083.1"/>
    </source>
</evidence>
<protein>
    <recommendedName>
        <fullName evidence="2 6">Histone-lysine N-methyltransferase, H3 lysine-79 specific</fullName>
        <ecNumber evidence="1 6">2.1.1.360</ecNumber>
    </recommendedName>
    <alternativeName>
        <fullName evidence="4 6">Histone H3-K79 methyltransferase</fullName>
    </alternativeName>
</protein>
<evidence type="ECO:0000256" key="3">
    <source>
        <dbReference type="ARBA" id="ARBA00022853"/>
    </source>
</evidence>
<dbReference type="EC" id="2.1.1.360" evidence="1 6"/>
<reference evidence="9" key="1">
    <citation type="submission" date="2009-08" db="EMBL/GenBank/DDBJ databases">
        <title>Annotation of Salpingoeca rosetta.</title>
        <authorList>
            <consortium name="The Broad Institute Genome Sequencing Platform"/>
            <person name="Russ C."/>
            <person name="Cuomo C."/>
            <person name="Burger G."/>
            <person name="Gray M.W."/>
            <person name="Holland P.W.H."/>
            <person name="King N."/>
            <person name="Lang F.B.F."/>
            <person name="Roger A.J."/>
            <person name="Ruiz-Trillo I."/>
            <person name="Young S.K."/>
            <person name="Zeng Q."/>
            <person name="Gargeya S."/>
            <person name="Alvarado L."/>
            <person name="Berlin A."/>
            <person name="Chapman S.B."/>
            <person name="Chen Z."/>
            <person name="Freedman E."/>
            <person name="Gellesch M."/>
            <person name="Goldberg J."/>
            <person name="Griggs A."/>
            <person name="Gujja S."/>
            <person name="Heilman E."/>
            <person name="Heiman D."/>
            <person name="Howarth C."/>
            <person name="Mehta T."/>
            <person name="Neiman D."/>
            <person name="Pearson M."/>
            <person name="Roberts A."/>
            <person name="Saif S."/>
            <person name="Shea T."/>
            <person name="Shenoy N."/>
            <person name="Sisk P."/>
            <person name="Stolte C."/>
            <person name="Sykes S."/>
            <person name="White J."/>
            <person name="Yandava C."/>
            <person name="Haas B."/>
            <person name="Nusbaum C."/>
            <person name="Birren B."/>
        </authorList>
    </citation>
    <scope>NUCLEOTIDE SEQUENCE [LARGE SCALE GENOMIC DNA]</scope>
    <source>
        <strain evidence="9">ATCC 50818</strain>
    </source>
</reference>
<evidence type="ECO:0000259" key="8">
    <source>
        <dbReference type="PROSITE" id="PS51569"/>
    </source>
</evidence>
<dbReference type="CDD" id="cd02440">
    <property type="entry name" value="AdoMet_MTases"/>
    <property type="match status" value="1"/>
</dbReference>
<dbReference type="Pfam" id="PF08123">
    <property type="entry name" value="DOT1"/>
    <property type="match status" value="1"/>
</dbReference>
<comment type="catalytic activity">
    <reaction evidence="5 6">
        <text>L-lysyl(79)-[histone H3] + 3 S-adenosyl-L-methionine = N(6),N(6),N(6)-trimethyl-L-lysyl(79)-[histone H3] + 3 S-adenosyl-L-homocysteine + 3 H(+)</text>
        <dbReference type="Rhea" id="RHEA:60328"/>
        <dbReference type="Rhea" id="RHEA-COMP:15549"/>
        <dbReference type="Rhea" id="RHEA-COMP:15552"/>
        <dbReference type="ChEBI" id="CHEBI:15378"/>
        <dbReference type="ChEBI" id="CHEBI:29969"/>
        <dbReference type="ChEBI" id="CHEBI:57856"/>
        <dbReference type="ChEBI" id="CHEBI:59789"/>
        <dbReference type="ChEBI" id="CHEBI:61961"/>
        <dbReference type="EC" id="2.1.1.360"/>
    </reaction>
</comment>
<keyword evidence="10" id="KW-1185">Reference proteome</keyword>
<gene>
    <name evidence="9" type="ORF">PTSG_06739</name>
</gene>
<keyword evidence="3 6" id="KW-0156">Chromatin regulator</keyword>
<comment type="similarity">
    <text evidence="6">Belongs to the class I-like SAM-binding methyltransferase superfamily. DOT1 family.</text>
</comment>
<dbReference type="InParanoid" id="F2UEN3"/>
<dbReference type="AlphaFoldDB" id="F2UEN3"/>
<comment type="miscellaneous">
    <text evidence="6">In contrast to other lysine histone methyltransferases, it does not contain a SET domain, suggesting the existence of another mechanism for methylation of lysine residues of histones.</text>
</comment>
<dbReference type="GeneID" id="16072695"/>
<dbReference type="RefSeq" id="XP_004992136.1">
    <property type="nucleotide sequence ID" value="XM_004992079.1"/>
</dbReference>
<keyword evidence="6" id="KW-0539">Nucleus</keyword>